<reference evidence="1 2" key="1">
    <citation type="journal article" date="2011" name="Science">
        <title>The ecoresponsive genome of Daphnia pulex.</title>
        <authorList>
            <person name="Colbourne J.K."/>
            <person name="Pfrender M.E."/>
            <person name="Gilbert D."/>
            <person name="Thomas W.K."/>
            <person name="Tucker A."/>
            <person name="Oakley T.H."/>
            <person name="Tokishita S."/>
            <person name="Aerts A."/>
            <person name="Arnold G.J."/>
            <person name="Basu M.K."/>
            <person name="Bauer D.J."/>
            <person name="Caceres C.E."/>
            <person name="Carmel L."/>
            <person name="Casola C."/>
            <person name="Choi J.H."/>
            <person name="Detter J.C."/>
            <person name="Dong Q."/>
            <person name="Dusheyko S."/>
            <person name="Eads B.D."/>
            <person name="Frohlich T."/>
            <person name="Geiler-Samerotte K.A."/>
            <person name="Gerlach D."/>
            <person name="Hatcher P."/>
            <person name="Jogdeo S."/>
            <person name="Krijgsveld J."/>
            <person name="Kriventseva E.V."/>
            <person name="Kultz D."/>
            <person name="Laforsch C."/>
            <person name="Lindquist E."/>
            <person name="Lopez J."/>
            <person name="Manak J.R."/>
            <person name="Muller J."/>
            <person name="Pangilinan J."/>
            <person name="Patwardhan R.P."/>
            <person name="Pitluck S."/>
            <person name="Pritham E.J."/>
            <person name="Rechtsteiner A."/>
            <person name="Rho M."/>
            <person name="Rogozin I.B."/>
            <person name="Sakarya O."/>
            <person name="Salamov A."/>
            <person name="Schaack S."/>
            <person name="Shapiro H."/>
            <person name="Shiga Y."/>
            <person name="Skalitzky C."/>
            <person name="Smith Z."/>
            <person name="Souvorov A."/>
            <person name="Sung W."/>
            <person name="Tang Z."/>
            <person name="Tsuchiya D."/>
            <person name="Tu H."/>
            <person name="Vos H."/>
            <person name="Wang M."/>
            <person name="Wolf Y.I."/>
            <person name="Yamagata H."/>
            <person name="Yamada T."/>
            <person name="Ye Y."/>
            <person name="Shaw J.R."/>
            <person name="Andrews J."/>
            <person name="Crease T.J."/>
            <person name="Tang H."/>
            <person name="Lucas S.M."/>
            <person name="Robertson H.M."/>
            <person name="Bork P."/>
            <person name="Koonin E.V."/>
            <person name="Zdobnov E.M."/>
            <person name="Grigoriev I.V."/>
            <person name="Lynch M."/>
            <person name="Boore J.L."/>
        </authorList>
    </citation>
    <scope>NUCLEOTIDE SEQUENCE [LARGE SCALE GENOMIC DNA]</scope>
</reference>
<accession>E9GQI6</accession>
<organism evidence="1 2">
    <name type="scientific">Daphnia pulex</name>
    <name type="common">Water flea</name>
    <dbReference type="NCBI Taxonomy" id="6669"/>
    <lineage>
        <taxon>Eukaryota</taxon>
        <taxon>Metazoa</taxon>
        <taxon>Ecdysozoa</taxon>
        <taxon>Arthropoda</taxon>
        <taxon>Crustacea</taxon>
        <taxon>Branchiopoda</taxon>
        <taxon>Diplostraca</taxon>
        <taxon>Cladocera</taxon>
        <taxon>Anomopoda</taxon>
        <taxon>Daphniidae</taxon>
        <taxon>Daphnia</taxon>
    </lineage>
</organism>
<dbReference type="AlphaFoldDB" id="E9GQI6"/>
<evidence type="ECO:0000313" key="2">
    <source>
        <dbReference type="Proteomes" id="UP000000305"/>
    </source>
</evidence>
<dbReference type="EMBL" id="GL732558">
    <property type="protein sequence ID" value="EFX78326.1"/>
    <property type="molecule type" value="Genomic_DNA"/>
</dbReference>
<dbReference type="KEGG" id="dpx:DAPPUDRAFT_320583"/>
<keyword evidence="2" id="KW-1185">Reference proteome</keyword>
<dbReference type="InParanoid" id="E9GQI6"/>
<dbReference type="Proteomes" id="UP000000305">
    <property type="component" value="Unassembled WGS sequence"/>
</dbReference>
<evidence type="ECO:0000313" key="1">
    <source>
        <dbReference type="EMBL" id="EFX78326.1"/>
    </source>
</evidence>
<sequence length="93" mass="10676">MGINGQLTKMEELHKTEEIIALNRDQVDADKNFEVKEPVIHKVKVAVSNDQQKAMNCTVCNFTCHFPCDPSRWKESCPAFLKHTLHEKFVDSC</sequence>
<dbReference type="HOGENOM" id="CLU_2401880_0_0_1"/>
<protein>
    <submittedName>
        <fullName evidence="1">Uncharacterized protein</fullName>
    </submittedName>
</protein>
<name>E9GQI6_DAPPU</name>
<gene>
    <name evidence="1" type="ORF">DAPPUDRAFT_320583</name>
</gene>
<proteinExistence type="predicted"/>